<evidence type="ECO:0000313" key="2">
    <source>
        <dbReference type="EMBL" id="MEE1946574.1"/>
    </source>
</evidence>
<comment type="caution">
    <text evidence="2">The sequence shown here is derived from an EMBL/GenBank/DDBJ whole genome shotgun (WGS) entry which is preliminary data.</text>
</comment>
<dbReference type="RefSeq" id="WP_330108876.1">
    <property type="nucleotide sequence ID" value="NZ_JAZDQT010000003.1"/>
</dbReference>
<reference evidence="2 3" key="1">
    <citation type="submission" date="2024-01" db="EMBL/GenBank/DDBJ databases">
        <title>Pedobacter sp. nov., isolated from fresh soil.</title>
        <authorList>
            <person name="Le N.T.T."/>
        </authorList>
    </citation>
    <scope>NUCLEOTIDE SEQUENCE [LARGE SCALE GENOMIC DNA]</scope>
    <source>
        <strain evidence="2 3">KR3-3</strain>
    </source>
</reference>
<gene>
    <name evidence="2" type="ORF">VRU48_15720</name>
</gene>
<dbReference type="EMBL" id="JAZDQT010000003">
    <property type="protein sequence ID" value="MEE1946574.1"/>
    <property type="molecule type" value="Genomic_DNA"/>
</dbReference>
<keyword evidence="1" id="KW-0732">Signal</keyword>
<proteinExistence type="predicted"/>
<keyword evidence="3" id="KW-1185">Reference proteome</keyword>
<evidence type="ECO:0008006" key="4">
    <source>
        <dbReference type="Google" id="ProtNLM"/>
    </source>
</evidence>
<sequence length="224" mass="24390">MKAFKFLLLLLLAGTKLWAQDVVLISEGNFVRGVIKGTNYSSVVLMQDDQSLVQYQAKDIKSFVWNGETYESKPIISKKKADFRFFKLVEIGTVNLYSYGDKAVTAQAPAPSRPKIRPSFGVGLGSGGLGGGLGGGITFGGGGRRNDAEINDGPKGKVSYFIERPGTGPMQEISLDAGKITTTKAILLQKLTNDEDLAQRIKDTESFDDKNLVAFIKAYNEMHK</sequence>
<accession>A0ABU7IAS6</accession>
<evidence type="ECO:0000313" key="3">
    <source>
        <dbReference type="Proteomes" id="UP001336835"/>
    </source>
</evidence>
<dbReference type="Proteomes" id="UP001336835">
    <property type="component" value="Unassembled WGS sequence"/>
</dbReference>
<evidence type="ECO:0000256" key="1">
    <source>
        <dbReference type="SAM" id="SignalP"/>
    </source>
</evidence>
<organism evidence="2 3">
    <name type="scientific">Pedobacter albus</name>
    <dbReference type="NCBI Taxonomy" id="3113905"/>
    <lineage>
        <taxon>Bacteria</taxon>
        <taxon>Pseudomonadati</taxon>
        <taxon>Bacteroidota</taxon>
        <taxon>Sphingobacteriia</taxon>
        <taxon>Sphingobacteriales</taxon>
        <taxon>Sphingobacteriaceae</taxon>
        <taxon>Pedobacter</taxon>
    </lineage>
</organism>
<feature type="signal peptide" evidence="1">
    <location>
        <begin position="1"/>
        <end position="19"/>
    </location>
</feature>
<name>A0ABU7IAS6_9SPHI</name>
<protein>
    <recommendedName>
        <fullName evidence="4">DUF4369 domain-containing protein</fullName>
    </recommendedName>
</protein>
<feature type="chain" id="PRO_5046709099" description="DUF4369 domain-containing protein" evidence="1">
    <location>
        <begin position="20"/>
        <end position="224"/>
    </location>
</feature>